<dbReference type="OrthoDB" id="9769565at2"/>
<dbReference type="NCBIfam" id="TIGR01988">
    <property type="entry name" value="Ubi-OHases"/>
    <property type="match status" value="1"/>
</dbReference>
<evidence type="ECO:0000256" key="4">
    <source>
        <dbReference type="ARBA" id="ARBA00022630"/>
    </source>
</evidence>
<keyword evidence="4" id="KW-0285">Flavoprotein</keyword>
<dbReference type="Proteomes" id="UP000287908">
    <property type="component" value="Unassembled WGS sequence"/>
</dbReference>
<organism evidence="10 11">
    <name type="scientific">Idiomarina seosinensis</name>
    <dbReference type="NCBI Taxonomy" id="281739"/>
    <lineage>
        <taxon>Bacteria</taxon>
        <taxon>Pseudomonadati</taxon>
        <taxon>Pseudomonadota</taxon>
        <taxon>Gammaproteobacteria</taxon>
        <taxon>Alteromonadales</taxon>
        <taxon>Idiomarinaceae</taxon>
        <taxon>Idiomarina</taxon>
    </lineage>
</organism>
<reference evidence="10 11" key="1">
    <citation type="journal article" date="2011" name="Front. Microbiol.">
        <title>Genomic signatures of strain selection and enhancement in Bacillus atrophaeus var. globigii, a historical biowarfare simulant.</title>
        <authorList>
            <person name="Gibbons H.S."/>
            <person name="Broomall S.M."/>
            <person name="McNew L.A."/>
            <person name="Daligault H."/>
            <person name="Chapman C."/>
            <person name="Bruce D."/>
            <person name="Karavis M."/>
            <person name="Krepps M."/>
            <person name="McGregor P.A."/>
            <person name="Hong C."/>
            <person name="Park K.H."/>
            <person name="Akmal A."/>
            <person name="Feldman A."/>
            <person name="Lin J.S."/>
            <person name="Chang W.E."/>
            <person name="Higgs B.W."/>
            <person name="Demirev P."/>
            <person name="Lindquist J."/>
            <person name="Liem A."/>
            <person name="Fochler E."/>
            <person name="Read T.D."/>
            <person name="Tapia R."/>
            <person name="Johnson S."/>
            <person name="Bishop-Lilly K.A."/>
            <person name="Detter C."/>
            <person name="Han C."/>
            <person name="Sozhamannan S."/>
            <person name="Rosenzweig C.N."/>
            <person name="Skowronski E.W."/>
        </authorList>
    </citation>
    <scope>NUCLEOTIDE SEQUENCE [LARGE SCALE GENOMIC DNA]</scope>
    <source>
        <strain evidence="10 11">CL-SP19</strain>
    </source>
</reference>
<dbReference type="SUPFAM" id="SSF51905">
    <property type="entry name" value="FAD/NAD(P)-binding domain"/>
    <property type="match status" value="1"/>
</dbReference>
<evidence type="ECO:0000256" key="8">
    <source>
        <dbReference type="SAM" id="Phobius"/>
    </source>
</evidence>
<name>A0A432ZBI8_9GAMM</name>
<dbReference type="AlphaFoldDB" id="A0A432ZBI8"/>
<keyword evidence="6" id="KW-0560">Oxidoreductase</keyword>
<dbReference type="Pfam" id="PF01494">
    <property type="entry name" value="FAD_binding_3"/>
    <property type="match status" value="1"/>
</dbReference>
<evidence type="ECO:0000256" key="3">
    <source>
        <dbReference type="ARBA" id="ARBA00005349"/>
    </source>
</evidence>
<dbReference type="PRINTS" id="PR00420">
    <property type="entry name" value="RNGMNOXGNASE"/>
</dbReference>
<keyword evidence="11" id="KW-1185">Reference proteome</keyword>
<protein>
    <submittedName>
        <fullName evidence="10">Ubiquinone biosynthesis protein UbiH</fullName>
    </submittedName>
</protein>
<dbReference type="InterPro" id="IPR010971">
    <property type="entry name" value="UbiH/COQ6"/>
</dbReference>
<keyword evidence="5" id="KW-0274">FAD</keyword>
<evidence type="ECO:0000256" key="2">
    <source>
        <dbReference type="ARBA" id="ARBA00004749"/>
    </source>
</evidence>
<evidence type="ECO:0000256" key="7">
    <source>
        <dbReference type="ARBA" id="ARBA00023033"/>
    </source>
</evidence>
<dbReference type="PROSITE" id="PS01304">
    <property type="entry name" value="UBIH"/>
    <property type="match status" value="1"/>
</dbReference>
<dbReference type="InterPro" id="IPR002938">
    <property type="entry name" value="FAD-bd"/>
</dbReference>
<evidence type="ECO:0000259" key="9">
    <source>
        <dbReference type="Pfam" id="PF01494"/>
    </source>
</evidence>
<dbReference type="RefSeq" id="WP_126785189.1">
    <property type="nucleotide sequence ID" value="NZ_PIQF01000003.1"/>
</dbReference>
<dbReference type="InterPro" id="IPR036188">
    <property type="entry name" value="FAD/NAD-bd_sf"/>
</dbReference>
<dbReference type="InterPro" id="IPR018168">
    <property type="entry name" value="Ubi_Hdrlase_CS"/>
</dbReference>
<dbReference type="EMBL" id="PIQF01000003">
    <property type="protein sequence ID" value="RUO75316.1"/>
    <property type="molecule type" value="Genomic_DNA"/>
</dbReference>
<dbReference type="UniPathway" id="UPA00232"/>
<keyword evidence="8" id="KW-0472">Membrane</keyword>
<comment type="caution">
    <text evidence="10">The sequence shown here is derived from an EMBL/GenBank/DDBJ whole genome shotgun (WGS) entry which is preliminary data.</text>
</comment>
<accession>A0A432ZBI8</accession>
<gene>
    <name evidence="10" type="ORF">CWI81_10105</name>
</gene>
<keyword evidence="10" id="KW-0830">Ubiquinone</keyword>
<evidence type="ECO:0000256" key="1">
    <source>
        <dbReference type="ARBA" id="ARBA00001974"/>
    </source>
</evidence>
<dbReference type="GO" id="GO:0019168">
    <property type="term" value="F:2-polyprenylphenol 6-hydroxylase activity"/>
    <property type="evidence" value="ECO:0007669"/>
    <property type="project" value="TreeGrafter"/>
</dbReference>
<keyword evidence="8" id="KW-1133">Transmembrane helix</keyword>
<keyword evidence="8" id="KW-0812">Transmembrane</keyword>
<comment type="pathway">
    <text evidence="2">Cofactor biosynthesis; ubiquinone biosynthesis.</text>
</comment>
<dbReference type="PANTHER" id="PTHR43876:SF7">
    <property type="entry name" value="UBIQUINONE BIOSYNTHESIS MONOOXYGENASE COQ6, MITOCHONDRIAL"/>
    <property type="match status" value="1"/>
</dbReference>
<evidence type="ECO:0000313" key="11">
    <source>
        <dbReference type="Proteomes" id="UP000287908"/>
    </source>
</evidence>
<feature type="domain" description="FAD-binding" evidence="9">
    <location>
        <begin position="9"/>
        <end position="343"/>
    </location>
</feature>
<evidence type="ECO:0000313" key="10">
    <source>
        <dbReference type="EMBL" id="RUO75316.1"/>
    </source>
</evidence>
<keyword evidence="7" id="KW-0503">Monooxygenase</keyword>
<dbReference type="GO" id="GO:0006744">
    <property type="term" value="P:ubiquinone biosynthetic process"/>
    <property type="evidence" value="ECO:0007669"/>
    <property type="project" value="UniProtKB-UniPathway"/>
</dbReference>
<comment type="similarity">
    <text evidence="3">Belongs to the UbiH/COQ6 family.</text>
</comment>
<dbReference type="Gene3D" id="3.50.50.60">
    <property type="entry name" value="FAD/NAD(P)-binding domain"/>
    <property type="match status" value="2"/>
</dbReference>
<dbReference type="GO" id="GO:0071949">
    <property type="term" value="F:FAD binding"/>
    <property type="evidence" value="ECO:0007669"/>
    <property type="project" value="InterPro"/>
</dbReference>
<dbReference type="InterPro" id="IPR051205">
    <property type="entry name" value="UbiH/COQ6_monooxygenase"/>
</dbReference>
<comment type="cofactor">
    <cofactor evidence="1">
        <name>FAD</name>
        <dbReference type="ChEBI" id="CHEBI:57692"/>
    </cofactor>
</comment>
<dbReference type="PANTHER" id="PTHR43876">
    <property type="entry name" value="UBIQUINONE BIOSYNTHESIS MONOOXYGENASE COQ6, MITOCHONDRIAL"/>
    <property type="match status" value="1"/>
</dbReference>
<evidence type="ECO:0000256" key="6">
    <source>
        <dbReference type="ARBA" id="ARBA00023002"/>
    </source>
</evidence>
<evidence type="ECO:0000256" key="5">
    <source>
        <dbReference type="ARBA" id="ARBA00022827"/>
    </source>
</evidence>
<proteinExistence type="inferred from homology"/>
<feature type="transmembrane region" description="Helical" evidence="8">
    <location>
        <begin position="9"/>
        <end position="28"/>
    </location>
</feature>
<sequence length="393" mass="43530">MSKLHREHVDVLIVGGGMIGLSLSILLAQQDRKVMVLEQHVQPQLTDELALRVSALNDRSRQVLKQCGVWQRIKNHRSGPYNSMQVWDKDSSAHIEFSAAEVDAEDLGAIVENNVVEHFLWQRAEQLGVKIQQAPQWQLLTAGNESHSAEVQLEQQLVTADVLVGADGGRSKVRHWAELPLTFWDYQQQGIVANIRTEKPHQGIARQVFLPTGPLALLPTPEANTVSIVWSADQAFAEQLLAESPARLAKWVESESGRVLGECRCESAVKAFPLRMQYARQWQQQRLVLVGDAAHTIHPLAGQGANLGFGDVKTLAEALGSGHLKALDELQRKLSAYQRSRKAETQVMIAAMELFKRGFGTANPLLKGLRAVAFAIPNRFTPLKRKLAEIALG</sequence>